<dbReference type="Proteomes" id="UP000452235">
    <property type="component" value="Unassembled WGS sequence"/>
</dbReference>
<dbReference type="GO" id="GO:0003700">
    <property type="term" value="F:DNA-binding transcription factor activity"/>
    <property type="evidence" value="ECO:0007669"/>
    <property type="project" value="TreeGrafter"/>
</dbReference>
<dbReference type="Pfam" id="PF11951">
    <property type="entry name" value="Fungal_trans_2"/>
    <property type="match status" value="1"/>
</dbReference>
<dbReference type="PANTHER" id="PTHR37534">
    <property type="entry name" value="TRANSCRIPTIONAL ACTIVATOR PROTEIN UGA3"/>
    <property type="match status" value="1"/>
</dbReference>
<dbReference type="GO" id="GO:0045944">
    <property type="term" value="P:positive regulation of transcription by RNA polymerase II"/>
    <property type="evidence" value="ECO:0007669"/>
    <property type="project" value="TreeGrafter"/>
</dbReference>
<gene>
    <name evidence="3" type="ORF">ATEIFO6365_0006075800</name>
</gene>
<keyword evidence="2" id="KW-0539">Nucleus</keyword>
<dbReference type="PANTHER" id="PTHR37534:SF48">
    <property type="entry name" value="FINGER DOMAIN PROTEIN, PUTATIVE-RELATED"/>
    <property type="match status" value="1"/>
</dbReference>
<dbReference type="EMBL" id="BLJY01000006">
    <property type="protein sequence ID" value="GFF17410.1"/>
    <property type="molecule type" value="Genomic_DNA"/>
</dbReference>
<comment type="caution">
    <text evidence="3">The sequence shown here is derived from an EMBL/GenBank/DDBJ whole genome shotgun (WGS) entry which is preliminary data.</text>
</comment>
<organism evidence="3 4">
    <name type="scientific">Aspergillus terreus</name>
    <dbReference type="NCBI Taxonomy" id="33178"/>
    <lineage>
        <taxon>Eukaryota</taxon>
        <taxon>Fungi</taxon>
        <taxon>Dikarya</taxon>
        <taxon>Ascomycota</taxon>
        <taxon>Pezizomycotina</taxon>
        <taxon>Eurotiomycetes</taxon>
        <taxon>Eurotiomycetidae</taxon>
        <taxon>Eurotiales</taxon>
        <taxon>Aspergillaceae</taxon>
        <taxon>Aspergillus</taxon>
        <taxon>Aspergillus subgen. Circumdati</taxon>
    </lineage>
</organism>
<protein>
    <submittedName>
        <fullName evidence="3">C6 finger domain protein</fullName>
    </submittedName>
</protein>
<sequence>MASLTSEIGKITDRANDSTIVSVLMVLFADARQSPSVDWRHHFAGAMQLIKLRGGLETLFHSAEYMKPALLYLMVVGVMGNTTSPPSQQVHITSQNRILPLIEKMYGEGLFPALLCPPQLFIKIAEVNQFRYETDALEIISDDTRDAAHRLLEDIERFSPQDWSDSAPDNQEAWLVLGSIYQSAVIIYCIASLQSSSILPSTPELNATRAAHGHSLLDLLRKALLLPQMRKCMLWPLVVAGMETGRATAPSRQFVSHELRIMSQDLGTPIASSANTVLQRFWISGKDTWDDCFDRPYAFAT</sequence>
<name>A0A5M3YXS3_ASPTE</name>
<evidence type="ECO:0000256" key="2">
    <source>
        <dbReference type="ARBA" id="ARBA00023242"/>
    </source>
</evidence>
<accession>A0A5M3YXS3</accession>
<dbReference type="VEuPathDB" id="FungiDB:ATEG_03532"/>
<proteinExistence type="predicted"/>
<dbReference type="GO" id="GO:0000976">
    <property type="term" value="F:transcription cis-regulatory region binding"/>
    <property type="evidence" value="ECO:0007669"/>
    <property type="project" value="TreeGrafter"/>
</dbReference>
<keyword evidence="4" id="KW-1185">Reference proteome</keyword>
<reference evidence="3 4" key="1">
    <citation type="submission" date="2020-01" db="EMBL/GenBank/DDBJ databases">
        <title>Aspergillus terreus IFO 6365 whole genome shotgun sequence.</title>
        <authorList>
            <person name="Kanamasa S."/>
            <person name="Takahashi H."/>
        </authorList>
    </citation>
    <scope>NUCLEOTIDE SEQUENCE [LARGE SCALE GENOMIC DNA]</scope>
    <source>
        <strain evidence="3 4">IFO 6365</strain>
    </source>
</reference>
<dbReference type="InterPro" id="IPR021858">
    <property type="entry name" value="Fun_TF"/>
</dbReference>
<dbReference type="OrthoDB" id="19261at2759"/>
<comment type="subcellular location">
    <subcellularLocation>
        <location evidence="1">Nucleus</location>
    </subcellularLocation>
</comment>
<evidence type="ECO:0000313" key="3">
    <source>
        <dbReference type="EMBL" id="GFF17410.1"/>
    </source>
</evidence>
<evidence type="ECO:0000256" key="1">
    <source>
        <dbReference type="ARBA" id="ARBA00004123"/>
    </source>
</evidence>
<evidence type="ECO:0000313" key="4">
    <source>
        <dbReference type="Proteomes" id="UP000452235"/>
    </source>
</evidence>
<dbReference type="GO" id="GO:0005634">
    <property type="term" value="C:nucleus"/>
    <property type="evidence" value="ECO:0007669"/>
    <property type="project" value="UniProtKB-SubCell"/>
</dbReference>
<dbReference type="AlphaFoldDB" id="A0A5M3YXS3"/>